<dbReference type="NCBIfam" id="TIGR00041">
    <property type="entry name" value="DTMP_kinase"/>
    <property type="match status" value="1"/>
</dbReference>
<dbReference type="EC" id="2.7.4.9" evidence="2 11"/>
<dbReference type="Gene3D" id="3.40.50.300">
    <property type="entry name" value="P-loop containing nucleotide triphosphate hydrolases"/>
    <property type="match status" value="1"/>
</dbReference>
<comment type="similarity">
    <text evidence="1 11">Belongs to the thymidylate kinase family.</text>
</comment>
<gene>
    <name evidence="11" type="primary">tmk</name>
    <name evidence="13" type="ORF">SAMN04489737_0616</name>
</gene>
<dbReference type="GO" id="GO:0006227">
    <property type="term" value="P:dUDP biosynthetic process"/>
    <property type="evidence" value="ECO:0007669"/>
    <property type="project" value="TreeGrafter"/>
</dbReference>
<evidence type="ECO:0000256" key="4">
    <source>
        <dbReference type="ARBA" id="ARBA00022679"/>
    </source>
</evidence>
<name>A0A1H2LCR9_9ACTO</name>
<dbReference type="SUPFAM" id="SSF52540">
    <property type="entry name" value="P-loop containing nucleoside triphosphate hydrolases"/>
    <property type="match status" value="1"/>
</dbReference>
<keyword evidence="4 11" id="KW-0808">Transferase</keyword>
<keyword evidence="6 11" id="KW-0547">Nucleotide-binding</keyword>
<reference evidence="14" key="1">
    <citation type="submission" date="2016-10" db="EMBL/GenBank/DDBJ databases">
        <authorList>
            <person name="Varghese N."/>
            <person name="Submissions S."/>
        </authorList>
    </citation>
    <scope>NUCLEOTIDE SEQUENCE [LARGE SCALE GENOMIC DNA]</scope>
    <source>
        <strain evidence="14">DSM 10002</strain>
    </source>
</reference>
<dbReference type="RefSeq" id="WP_091279787.1">
    <property type="nucleotide sequence ID" value="NZ_LT629804.1"/>
</dbReference>
<dbReference type="GO" id="GO:0004798">
    <property type="term" value="F:dTMP kinase activity"/>
    <property type="evidence" value="ECO:0007669"/>
    <property type="project" value="UniProtKB-UniRule"/>
</dbReference>
<dbReference type="Proteomes" id="UP000214355">
    <property type="component" value="Chromosome I"/>
</dbReference>
<evidence type="ECO:0000259" key="12">
    <source>
        <dbReference type="Pfam" id="PF02223"/>
    </source>
</evidence>
<comment type="catalytic activity">
    <reaction evidence="9 11">
        <text>dTMP + ATP = dTDP + ADP</text>
        <dbReference type="Rhea" id="RHEA:13517"/>
        <dbReference type="ChEBI" id="CHEBI:30616"/>
        <dbReference type="ChEBI" id="CHEBI:58369"/>
        <dbReference type="ChEBI" id="CHEBI:63528"/>
        <dbReference type="ChEBI" id="CHEBI:456216"/>
        <dbReference type="EC" id="2.7.4.9"/>
    </reaction>
</comment>
<dbReference type="FunFam" id="3.40.50.300:FF:000225">
    <property type="entry name" value="Thymidylate kinase"/>
    <property type="match status" value="1"/>
</dbReference>
<keyword evidence="14" id="KW-1185">Reference proteome</keyword>
<protein>
    <recommendedName>
        <fullName evidence="3 11">Thymidylate kinase</fullName>
        <ecNumber evidence="2 11">2.7.4.9</ecNumber>
    </recommendedName>
    <alternativeName>
        <fullName evidence="11">dTMP kinase</fullName>
    </alternativeName>
</protein>
<feature type="domain" description="Thymidylate kinase-like" evidence="12">
    <location>
        <begin position="8"/>
        <end position="193"/>
    </location>
</feature>
<dbReference type="InterPro" id="IPR039430">
    <property type="entry name" value="Thymidylate_kin-like_dom"/>
</dbReference>
<dbReference type="PANTHER" id="PTHR10344">
    <property type="entry name" value="THYMIDYLATE KINASE"/>
    <property type="match status" value="1"/>
</dbReference>
<dbReference type="InterPro" id="IPR027417">
    <property type="entry name" value="P-loop_NTPase"/>
</dbReference>
<dbReference type="GO" id="GO:0005829">
    <property type="term" value="C:cytosol"/>
    <property type="evidence" value="ECO:0007669"/>
    <property type="project" value="TreeGrafter"/>
</dbReference>
<evidence type="ECO:0000256" key="5">
    <source>
        <dbReference type="ARBA" id="ARBA00022727"/>
    </source>
</evidence>
<sequence length="221" mass="24206">MAGLFISFEGGDGAGKSTQVQLLTRWLTEQGHTVVVTREPGGTELGAQIRQLLLYGGEVSARAEALLYAADRAQNMDTKIAPALGRGEIVITDRYLDSSVAYQGAARALGKDEVRDLSLWAVQGRMPDITFLLDVPVETGKARVGEEKDRLESAGVAFHQRVREEFLQLAQAQPQRWRVIDGTAEIGEIAQHIQDEVSQVLNSQQSRSECQEIMSDHSSSI</sequence>
<dbReference type="GO" id="GO:0006233">
    <property type="term" value="P:dTDP biosynthetic process"/>
    <property type="evidence" value="ECO:0007669"/>
    <property type="project" value="InterPro"/>
</dbReference>
<evidence type="ECO:0000313" key="13">
    <source>
        <dbReference type="EMBL" id="SDU78793.1"/>
    </source>
</evidence>
<dbReference type="Pfam" id="PF02223">
    <property type="entry name" value="Thymidylate_kin"/>
    <property type="match status" value="1"/>
</dbReference>
<keyword evidence="5 11" id="KW-0545">Nucleotide biosynthesis</keyword>
<evidence type="ECO:0000256" key="6">
    <source>
        <dbReference type="ARBA" id="ARBA00022741"/>
    </source>
</evidence>
<proteinExistence type="inferred from homology"/>
<organism evidence="13 14">
    <name type="scientific">Arcanobacterium phocae</name>
    <dbReference type="NCBI Taxonomy" id="131112"/>
    <lineage>
        <taxon>Bacteria</taxon>
        <taxon>Bacillati</taxon>
        <taxon>Actinomycetota</taxon>
        <taxon>Actinomycetes</taxon>
        <taxon>Actinomycetales</taxon>
        <taxon>Actinomycetaceae</taxon>
        <taxon>Arcanobacterium</taxon>
    </lineage>
</organism>
<keyword evidence="7 11" id="KW-0418">Kinase</keyword>
<feature type="binding site" evidence="11">
    <location>
        <begin position="10"/>
        <end position="17"/>
    </location>
    <ligand>
        <name>ATP</name>
        <dbReference type="ChEBI" id="CHEBI:30616"/>
    </ligand>
</feature>
<dbReference type="PANTHER" id="PTHR10344:SF4">
    <property type="entry name" value="UMP-CMP KINASE 2, MITOCHONDRIAL"/>
    <property type="match status" value="1"/>
</dbReference>
<dbReference type="GeneID" id="65344362"/>
<evidence type="ECO:0000256" key="9">
    <source>
        <dbReference type="ARBA" id="ARBA00048743"/>
    </source>
</evidence>
<dbReference type="HAMAP" id="MF_00165">
    <property type="entry name" value="Thymidylate_kinase"/>
    <property type="match status" value="1"/>
</dbReference>
<dbReference type="GO" id="GO:0006235">
    <property type="term" value="P:dTTP biosynthetic process"/>
    <property type="evidence" value="ECO:0007669"/>
    <property type="project" value="UniProtKB-UniRule"/>
</dbReference>
<evidence type="ECO:0000256" key="7">
    <source>
        <dbReference type="ARBA" id="ARBA00022777"/>
    </source>
</evidence>
<dbReference type="EMBL" id="LT629804">
    <property type="protein sequence ID" value="SDU78793.1"/>
    <property type="molecule type" value="Genomic_DNA"/>
</dbReference>
<evidence type="ECO:0000256" key="1">
    <source>
        <dbReference type="ARBA" id="ARBA00009776"/>
    </source>
</evidence>
<dbReference type="AlphaFoldDB" id="A0A1H2LCR9"/>
<evidence type="ECO:0000256" key="2">
    <source>
        <dbReference type="ARBA" id="ARBA00012980"/>
    </source>
</evidence>
<evidence type="ECO:0000256" key="3">
    <source>
        <dbReference type="ARBA" id="ARBA00017144"/>
    </source>
</evidence>
<evidence type="ECO:0000313" key="14">
    <source>
        <dbReference type="Proteomes" id="UP000214355"/>
    </source>
</evidence>
<comment type="function">
    <text evidence="10 11">Phosphorylation of dTMP to form dTDP in both de novo and salvage pathways of dTTP synthesis.</text>
</comment>
<dbReference type="OrthoDB" id="9774907at2"/>
<dbReference type="PROSITE" id="PS01331">
    <property type="entry name" value="THYMIDYLATE_KINASE"/>
    <property type="match status" value="1"/>
</dbReference>
<dbReference type="InterPro" id="IPR018095">
    <property type="entry name" value="Thymidylate_kin_CS"/>
</dbReference>
<evidence type="ECO:0000256" key="8">
    <source>
        <dbReference type="ARBA" id="ARBA00022840"/>
    </source>
</evidence>
<evidence type="ECO:0000256" key="10">
    <source>
        <dbReference type="ARBA" id="ARBA00057735"/>
    </source>
</evidence>
<accession>A0A1H2LCR9</accession>
<dbReference type="STRING" id="131112.SAMN04489737_0616"/>
<dbReference type="InterPro" id="IPR018094">
    <property type="entry name" value="Thymidylate_kinase"/>
</dbReference>
<keyword evidence="8 11" id="KW-0067">ATP-binding</keyword>
<evidence type="ECO:0000256" key="11">
    <source>
        <dbReference type="HAMAP-Rule" id="MF_00165"/>
    </source>
</evidence>
<dbReference type="CDD" id="cd01672">
    <property type="entry name" value="TMPK"/>
    <property type="match status" value="1"/>
</dbReference>
<dbReference type="GO" id="GO:0005524">
    <property type="term" value="F:ATP binding"/>
    <property type="evidence" value="ECO:0007669"/>
    <property type="project" value="UniProtKB-UniRule"/>
</dbReference>